<dbReference type="Proteomes" id="UP001448498">
    <property type="component" value="Chromosome 2"/>
</dbReference>
<protein>
    <submittedName>
        <fullName evidence="1">CbrC family protein</fullName>
    </submittedName>
</protein>
<organism evidence="1 2">
    <name type="scientific">Burkholderia arboris</name>
    <dbReference type="NCBI Taxonomy" id="488730"/>
    <lineage>
        <taxon>Bacteria</taxon>
        <taxon>Pseudomonadati</taxon>
        <taxon>Pseudomonadota</taxon>
        <taxon>Betaproteobacteria</taxon>
        <taxon>Burkholderiales</taxon>
        <taxon>Burkholderiaceae</taxon>
        <taxon>Burkholderia</taxon>
        <taxon>Burkholderia cepacia complex</taxon>
    </lineage>
</organism>
<proteinExistence type="predicted"/>
<dbReference type="EMBL" id="CP109823">
    <property type="protein sequence ID" value="XAE53092.1"/>
    <property type="molecule type" value="Genomic_DNA"/>
</dbReference>
<dbReference type="RefSeq" id="WP_342706148.1">
    <property type="nucleotide sequence ID" value="NZ_CP109823.1"/>
</dbReference>
<reference evidence="1 2" key="1">
    <citation type="submission" date="2022-10" db="EMBL/GenBank/DDBJ databases">
        <title>Genomic of Burkholderia cepacia PN-1.</title>
        <authorList>
            <person name="Yang Y."/>
            <person name="Guan H."/>
            <person name="Huang J."/>
        </authorList>
    </citation>
    <scope>NUCLEOTIDE SEQUENCE [LARGE SCALE GENOMIC DNA]</scope>
    <source>
        <strain evidence="1 2">PN-1</strain>
    </source>
</reference>
<sequence>MSLPAFRYHPDPLASGSVIRSGAPPWERFLAALDKDGSPAAYVFRCIHCGEPGGYPDCD</sequence>
<gene>
    <name evidence="1" type="ORF">OHZ10_36750</name>
</gene>
<evidence type="ECO:0000313" key="2">
    <source>
        <dbReference type="Proteomes" id="UP001448498"/>
    </source>
</evidence>
<accession>A0ABZ3DVB2</accession>
<keyword evidence="2" id="KW-1185">Reference proteome</keyword>
<evidence type="ECO:0000313" key="1">
    <source>
        <dbReference type="EMBL" id="XAE53092.1"/>
    </source>
</evidence>
<name>A0ABZ3DVB2_9BURK</name>